<evidence type="ECO:0000256" key="13">
    <source>
        <dbReference type="ARBA" id="ARBA00023180"/>
    </source>
</evidence>
<dbReference type="InterPro" id="IPR007484">
    <property type="entry name" value="Peptidase_M28"/>
</dbReference>
<proteinExistence type="inferred from homology"/>
<evidence type="ECO:0000256" key="11">
    <source>
        <dbReference type="ARBA" id="ARBA00022833"/>
    </source>
</evidence>
<keyword evidence="13" id="KW-0325">Glycoprotein</keyword>
<keyword evidence="8 14" id="KW-0479">Metal-binding</keyword>
<keyword evidence="5 18" id="KW-0031">Aminopeptidase</keyword>
<name>A0A5Q4BSS0_9PEZI</name>
<comment type="caution">
    <text evidence="18">The sequence shown here is derived from an EMBL/GenBank/DDBJ whole genome shotgun (WGS) entry which is preliminary data.</text>
</comment>
<dbReference type="GO" id="GO:0004177">
    <property type="term" value="F:aminopeptidase activity"/>
    <property type="evidence" value="ECO:0007669"/>
    <property type="project" value="UniProtKB-KW"/>
</dbReference>
<dbReference type="EC" id="3.4.-.-" evidence="14"/>
<dbReference type="SUPFAM" id="SSF52025">
    <property type="entry name" value="PA domain"/>
    <property type="match status" value="2"/>
</dbReference>
<keyword evidence="19" id="KW-1185">Reference proteome</keyword>
<feature type="region of interest" description="Disordered" evidence="15">
    <location>
        <begin position="977"/>
        <end position="999"/>
    </location>
</feature>
<dbReference type="AlphaFoldDB" id="A0A5Q4BSS0"/>
<evidence type="ECO:0000256" key="4">
    <source>
        <dbReference type="ARBA" id="ARBA00011245"/>
    </source>
</evidence>
<dbReference type="Gene3D" id="3.40.630.10">
    <property type="entry name" value="Zn peptidases"/>
    <property type="match status" value="2"/>
</dbReference>
<keyword evidence="10 14" id="KW-0378">Hydrolase</keyword>
<feature type="signal peptide" evidence="14">
    <location>
        <begin position="1"/>
        <end position="16"/>
    </location>
</feature>
<keyword evidence="6" id="KW-0964">Secreted</keyword>
<feature type="compositionally biased region" description="Basic and acidic residues" evidence="15">
    <location>
        <begin position="989"/>
        <end position="999"/>
    </location>
</feature>
<dbReference type="EMBL" id="PUHP01000481">
    <property type="protein sequence ID" value="TQN69716.1"/>
    <property type="molecule type" value="Genomic_DNA"/>
</dbReference>
<reference evidence="18 19" key="1">
    <citation type="journal article" date="2019" name="Sci. Rep.">
        <title>Colletotrichum shisoi sp. nov., an anthracnose pathogen of Perilla frutescens in Japan: molecular phylogenetic, morphological and genomic evidence.</title>
        <authorList>
            <person name="Gan P."/>
            <person name="Tsushima A."/>
            <person name="Hiroyama R."/>
            <person name="Narusaka M."/>
            <person name="Takano Y."/>
            <person name="Narusaka Y."/>
            <person name="Kawaradani M."/>
            <person name="Damm U."/>
            <person name="Shirasu K."/>
        </authorList>
    </citation>
    <scope>NUCLEOTIDE SEQUENCE [LARGE SCALE GENOMIC DNA]</scope>
    <source>
        <strain evidence="18 19">PG-2018a</strain>
    </source>
</reference>
<evidence type="ECO:0000256" key="7">
    <source>
        <dbReference type="ARBA" id="ARBA00022670"/>
    </source>
</evidence>
<dbReference type="InterPro" id="IPR041756">
    <property type="entry name" value="M28_SGAP-like"/>
</dbReference>
<evidence type="ECO:0000313" key="19">
    <source>
        <dbReference type="Proteomes" id="UP000326340"/>
    </source>
</evidence>
<protein>
    <recommendedName>
        <fullName evidence="14">Peptide hydrolase</fullName>
        <ecNumber evidence="14">3.4.-.-</ecNumber>
    </recommendedName>
</protein>
<sequence>MRTAALTLALPALASAVKCKPYVESEKLQELITIEDLLAGSQKLQDIADAHEGNRAFGGGGHNATVDWLVEELEKLDYFDVYKQPFTESFAGSKATLSVAGAAVDARPMTYTPAGDVTGAPLVAAADLGCEAADFPAEVAGAVALVSRGTCSFAVKAANAKTAGAVAAIVYNNDAGPLSGTLGAASDTYAPVVGIARDEGLAFAASLAAGEEVSVDLNIVSIIEDRVNYNVIAETRGGDHDNVLMIGGHSDSVFAGPGINDDGSGTVGVLVVAKALSQFTTKNAVRLGFWGAEEYGKLGSYFYVKQLNGSDEEVSKIRAYLNFDMIASPNPILAIYDGDGSAFNFTGPAGSDVIEKDFEQFFEARGRGHVPTEFNGRSDYAAFIENGIPSGGLFTGAEGIKTEAQAALFGGEAGVAYDVNYHLVGDDINNLDGDAYLVNAKAIAHSVALYSMSWETIPPVSLVKRRWDADTAQHLKRAAELTGHSHDGPCGGDEDRRRPRRRPVRAAIFRERPPHRRQGRGRHQDYRVSGEIPGDNDNVMMMTVMKMMMMNMMLTDSPPFPVSPRLERNLWNLNKIARDNGGNRAFGLPGYKASSDYILERVQGRFYKQLDTKLQYFNHTFSQTRQLQVTGPDGEDVYVVSLQYNHPTALPGGNTAPLIDTPVDDARGSGCFADQWEGIDATGKLALVKRGVCAVSDKLKLAKAAGAVGVILYNQTPGRNIGSATLSAENLGLLVPVGLIPLEDATAWRERLAAGETLVVNLLVDAVSDERETWNIISETKEGDPNNVVVLGAHLDGVQDGPGVNDDGSGTSALLEIAGSFKKYTGFKNKVRFIWWGAEESGLVGSLYYTAQLSEAEADAIRFYWNYDMIGSVNPVYNVYLGDNPGDKFGAQPLHDYIAAQGKPAAFGGFGSSSDYVGFPQLGIPSSGIFTGAGEPTDPCYHLACDNLDNINWDAITINTKAAARVAVDFANELPAGLPRRANTTPARRSRDAIRREFQ</sequence>
<evidence type="ECO:0000256" key="14">
    <source>
        <dbReference type="RuleBase" id="RU361240"/>
    </source>
</evidence>
<keyword evidence="7 14" id="KW-0645">Protease</keyword>
<feature type="domain" description="Peptidase M28" evidence="17">
    <location>
        <begin position="230"/>
        <end position="445"/>
    </location>
</feature>
<evidence type="ECO:0000256" key="9">
    <source>
        <dbReference type="ARBA" id="ARBA00022729"/>
    </source>
</evidence>
<dbReference type="Pfam" id="PF02225">
    <property type="entry name" value="PA"/>
    <property type="match status" value="2"/>
</dbReference>
<dbReference type="InterPro" id="IPR003137">
    <property type="entry name" value="PA_domain"/>
</dbReference>
<accession>A0A5Q4BSS0</accession>
<comment type="similarity">
    <text evidence="3">Belongs to the peptidase M28 family. M28A subfamily.</text>
</comment>
<evidence type="ECO:0000313" key="18">
    <source>
        <dbReference type="EMBL" id="TQN69716.1"/>
    </source>
</evidence>
<dbReference type="FunFam" id="3.40.630.10:FF:000054">
    <property type="entry name" value="Peptide hydrolase"/>
    <property type="match status" value="1"/>
</dbReference>
<feature type="domain" description="PA" evidence="16">
    <location>
        <begin position="655"/>
        <end position="747"/>
    </location>
</feature>
<comment type="subcellular location">
    <subcellularLocation>
        <location evidence="2">Secreted</location>
    </subcellularLocation>
</comment>
<evidence type="ECO:0000259" key="16">
    <source>
        <dbReference type="Pfam" id="PF02225"/>
    </source>
</evidence>
<keyword evidence="11 14" id="KW-0862">Zinc</keyword>
<keyword evidence="9 14" id="KW-0732">Signal</keyword>
<dbReference type="InterPro" id="IPR046450">
    <property type="entry name" value="PA_dom_sf"/>
</dbReference>
<evidence type="ECO:0000256" key="10">
    <source>
        <dbReference type="ARBA" id="ARBA00022801"/>
    </source>
</evidence>
<dbReference type="InterPro" id="IPR045175">
    <property type="entry name" value="M28_fam"/>
</dbReference>
<comment type="cofactor">
    <cofactor evidence="1">
        <name>Zn(2+)</name>
        <dbReference type="ChEBI" id="CHEBI:29105"/>
    </cofactor>
</comment>
<dbReference type="SUPFAM" id="SSF53187">
    <property type="entry name" value="Zn-dependent exopeptidases"/>
    <property type="match status" value="2"/>
</dbReference>
<keyword evidence="12" id="KW-0482">Metalloprotease</keyword>
<dbReference type="CDD" id="cd02130">
    <property type="entry name" value="PA_ScAPY_like"/>
    <property type="match status" value="1"/>
</dbReference>
<feature type="compositionally biased region" description="Basic and acidic residues" evidence="15">
    <location>
        <begin position="478"/>
        <end position="497"/>
    </location>
</feature>
<evidence type="ECO:0000256" key="2">
    <source>
        <dbReference type="ARBA" id="ARBA00004613"/>
    </source>
</evidence>
<feature type="domain" description="PA" evidence="16">
    <location>
        <begin position="120"/>
        <end position="202"/>
    </location>
</feature>
<dbReference type="GO" id="GO:0006508">
    <property type="term" value="P:proteolysis"/>
    <property type="evidence" value="ECO:0007669"/>
    <property type="project" value="UniProtKB-KW"/>
</dbReference>
<evidence type="ECO:0000256" key="12">
    <source>
        <dbReference type="ARBA" id="ARBA00023049"/>
    </source>
</evidence>
<evidence type="ECO:0000256" key="5">
    <source>
        <dbReference type="ARBA" id="ARBA00022438"/>
    </source>
</evidence>
<organism evidence="18 19">
    <name type="scientific">Colletotrichum shisoi</name>
    <dbReference type="NCBI Taxonomy" id="2078593"/>
    <lineage>
        <taxon>Eukaryota</taxon>
        <taxon>Fungi</taxon>
        <taxon>Dikarya</taxon>
        <taxon>Ascomycota</taxon>
        <taxon>Pezizomycotina</taxon>
        <taxon>Sordariomycetes</taxon>
        <taxon>Hypocreomycetidae</taxon>
        <taxon>Glomerellales</taxon>
        <taxon>Glomerellaceae</taxon>
        <taxon>Colletotrichum</taxon>
        <taxon>Colletotrichum destructivum species complex</taxon>
    </lineage>
</organism>
<dbReference type="OrthoDB" id="10013407at2759"/>
<dbReference type="Proteomes" id="UP000326340">
    <property type="component" value="Unassembled WGS sequence"/>
</dbReference>
<evidence type="ECO:0000256" key="15">
    <source>
        <dbReference type="SAM" id="MobiDB-lite"/>
    </source>
</evidence>
<evidence type="ECO:0000256" key="1">
    <source>
        <dbReference type="ARBA" id="ARBA00001947"/>
    </source>
</evidence>
<dbReference type="Gene3D" id="3.50.30.30">
    <property type="match status" value="2"/>
</dbReference>
<evidence type="ECO:0000256" key="3">
    <source>
        <dbReference type="ARBA" id="ARBA00005957"/>
    </source>
</evidence>
<evidence type="ECO:0000256" key="8">
    <source>
        <dbReference type="ARBA" id="ARBA00022723"/>
    </source>
</evidence>
<feature type="non-terminal residue" evidence="18">
    <location>
        <position position="999"/>
    </location>
</feature>
<comment type="subunit">
    <text evidence="4">Monomer.</text>
</comment>
<dbReference type="PANTHER" id="PTHR12147">
    <property type="entry name" value="METALLOPEPTIDASE M28 FAMILY MEMBER"/>
    <property type="match status" value="1"/>
</dbReference>
<evidence type="ECO:0000256" key="6">
    <source>
        <dbReference type="ARBA" id="ARBA00022525"/>
    </source>
</evidence>
<dbReference type="GO" id="GO:0008235">
    <property type="term" value="F:metalloexopeptidase activity"/>
    <property type="evidence" value="ECO:0007669"/>
    <property type="project" value="InterPro"/>
</dbReference>
<gene>
    <name evidence="18" type="primary">Lap2</name>
    <name evidence="18" type="ORF">CSHISOI_05778</name>
</gene>
<dbReference type="CDD" id="cd03876">
    <property type="entry name" value="M28_SGAP_like"/>
    <property type="match status" value="1"/>
</dbReference>
<dbReference type="CDD" id="cd04816">
    <property type="entry name" value="PA_SaNapH_like"/>
    <property type="match status" value="1"/>
</dbReference>
<feature type="domain" description="Peptidase M28" evidence="17">
    <location>
        <begin position="775"/>
        <end position="965"/>
    </location>
</feature>
<dbReference type="GO" id="GO:0005576">
    <property type="term" value="C:extracellular region"/>
    <property type="evidence" value="ECO:0007669"/>
    <property type="project" value="UniProtKB-SubCell"/>
</dbReference>
<dbReference type="PANTHER" id="PTHR12147:SF57">
    <property type="entry name" value="PEPTIDE HYDROLASE"/>
    <property type="match status" value="1"/>
</dbReference>
<dbReference type="GO" id="GO:0046872">
    <property type="term" value="F:metal ion binding"/>
    <property type="evidence" value="ECO:0007669"/>
    <property type="project" value="UniProtKB-KW"/>
</dbReference>
<feature type="region of interest" description="Disordered" evidence="15">
    <location>
        <begin position="478"/>
        <end position="532"/>
    </location>
</feature>
<feature type="chain" id="PRO_5025091150" description="Peptide hydrolase" evidence="14">
    <location>
        <begin position="17"/>
        <end position="999"/>
    </location>
</feature>
<evidence type="ECO:0000259" key="17">
    <source>
        <dbReference type="Pfam" id="PF04389"/>
    </source>
</evidence>
<dbReference type="Pfam" id="PF04389">
    <property type="entry name" value="Peptidase_M28"/>
    <property type="match status" value="2"/>
</dbReference>